<dbReference type="Gene3D" id="1.10.150.450">
    <property type="match status" value="1"/>
</dbReference>
<reference evidence="1 2" key="1">
    <citation type="submission" date="2017-02" db="EMBL/GenBank/DDBJ databases">
        <title>Ketogulonicigenium robustum SPU B003 Genome sequencing and assembly.</title>
        <authorList>
            <person name="Li Y."/>
            <person name="Liu L."/>
            <person name="Wang C."/>
            <person name="Zhang M."/>
            <person name="Zhang T."/>
            <person name="Zhang Y."/>
        </authorList>
    </citation>
    <scope>NUCLEOTIDE SEQUENCE [LARGE SCALE GENOMIC DNA]</scope>
    <source>
        <strain evidence="1 2">SPU_B003</strain>
    </source>
</reference>
<dbReference type="AlphaFoldDB" id="A0A1W6NY63"/>
<dbReference type="PANTHER" id="PTHR12725">
    <property type="entry name" value="HALOACID DEHALOGENASE-LIKE HYDROLASE"/>
    <property type="match status" value="1"/>
</dbReference>
<dbReference type="InterPro" id="IPR010237">
    <property type="entry name" value="Pyr-5-nucltdase"/>
</dbReference>
<organism evidence="1 2">
    <name type="scientific">Ketogulonicigenium robustum</name>
    <dbReference type="NCBI Taxonomy" id="92947"/>
    <lineage>
        <taxon>Bacteria</taxon>
        <taxon>Pseudomonadati</taxon>
        <taxon>Pseudomonadota</taxon>
        <taxon>Alphaproteobacteria</taxon>
        <taxon>Rhodobacterales</taxon>
        <taxon>Roseobacteraceae</taxon>
        <taxon>Ketogulonicigenium</taxon>
    </lineage>
</organism>
<keyword evidence="2" id="KW-1185">Reference proteome</keyword>
<dbReference type="CDD" id="cd02604">
    <property type="entry name" value="HAD_5NT"/>
    <property type="match status" value="1"/>
</dbReference>
<dbReference type="NCBIfam" id="TIGR01993">
    <property type="entry name" value="Pyr-5-nucltdase"/>
    <property type="match status" value="1"/>
</dbReference>
<dbReference type="Pfam" id="PF00702">
    <property type="entry name" value="Hydrolase"/>
    <property type="match status" value="1"/>
</dbReference>
<dbReference type="Gene3D" id="3.40.50.1000">
    <property type="entry name" value="HAD superfamily/HAD-like"/>
    <property type="match status" value="1"/>
</dbReference>
<dbReference type="GO" id="GO:0016787">
    <property type="term" value="F:hydrolase activity"/>
    <property type="evidence" value="ECO:0007669"/>
    <property type="project" value="UniProtKB-KW"/>
</dbReference>
<evidence type="ECO:0000313" key="1">
    <source>
        <dbReference type="EMBL" id="ARO14129.1"/>
    </source>
</evidence>
<dbReference type="InterPro" id="IPR023214">
    <property type="entry name" value="HAD_sf"/>
</dbReference>
<dbReference type="InterPro" id="IPR036412">
    <property type="entry name" value="HAD-like_sf"/>
</dbReference>
<accession>A0A1W6NY63</accession>
<dbReference type="SFLD" id="SFLDG01132">
    <property type="entry name" value="C1.5.3:_5'-Nucleotidase_Like"/>
    <property type="match status" value="1"/>
</dbReference>
<dbReference type="SFLD" id="SFLDG01129">
    <property type="entry name" value="C1.5:_HAD__Beta-PGM__Phosphata"/>
    <property type="match status" value="1"/>
</dbReference>
<dbReference type="STRING" id="92947.BVG79_00777"/>
<dbReference type="Proteomes" id="UP000242447">
    <property type="component" value="Chromosome"/>
</dbReference>
<protein>
    <submittedName>
        <fullName evidence="1">Putative hydrolase</fullName>
    </submittedName>
</protein>
<gene>
    <name evidence="1" type="ORF">BVG79_00777</name>
</gene>
<name>A0A1W6NY63_9RHOB</name>
<dbReference type="EMBL" id="CP019937">
    <property type="protein sequence ID" value="ARO14129.1"/>
    <property type="molecule type" value="Genomic_DNA"/>
</dbReference>
<sequence>MQMDTVDTWVFDLDNTLYPPEATLFDQIRLRMRDYVMRELSVGADEADLLRDSYWHRYGTTLAGLMSEHHIAPEPFLDEVHDIDFSCLCADVQLAADIRALPGRKIVFTNAARGYAQKVLAARGLADLFEGVYGISETDYRPKPEAAAYQSVIAATGFDPRRAAMFEDDPRNLIVPHQLGMRTVLVGGAESGPHVDYEVSDVGHFLADLHRGV</sequence>
<proteinExistence type="predicted"/>
<dbReference type="KEGG" id="kro:BVG79_00777"/>
<evidence type="ECO:0000313" key="2">
    <source>
        <dbReference type="Proteomes" id="UP000242447"/>
    </source>
</evidence>
<dbReference type="SUPFAM" id="SSF56784">
    <property type="entry name" value="HAD-like"/>
    <property type="match status" value="1"/>
</dbReference>
<keyword evidence="1" id="KW-0378">Hydrolase</keyword>
<dbReference type="SFLD" id="SFLDS00003">
    <property type="entry name" value="Haloacid_Dehalogenase"/>
    <property type="match status" value="1"/>
</dbReference>
<dbReference type="PANTHER" id="PTHR12725:SF117">
    <property type="entry name" value="HALOACID DEHALOGENASE-LIKE HYDROLASE"/>
    <property type="match status" value="1"/>
</dbReference>
<dbReference type="NCBIfam" id="TIGR01509">
    <property type="entry name" value="HAD-SF-IA-v3"/>
    <property type="match status" value="1"/>
</dbReference>
<dbReference type="InterPro" id="IPR006439">
    <property type="entry name" value="HAD-SF_hydro_IA"/>
</dbReference>